<feature type="binding site" evidence="10">
    <location>
        <position position="90"/>
    </location>
    <ligand>
        <name>Na(+)</name>
        <dbReference type="ChEBI" id="CHEBI:29101"/>
        <note>structural</note>
    </ligand>
</feature>
<reference evidence="12" key="1">
    <citation type="journal article" date="2019" name="Int. J. Syst. Evol. Microbiol.">
        <title>The Global Catalogue of Microorganisms (GCM) 10K type strain sequencing project: providing services to taxonomists for standard genome sequencing and annotation.</title>
        <authorList>
            <consortium name="The Broad Institute Genomics Platform"/>
            <consortium name="The Broad Institute Genome Sequencing Center for Infectious Disease"/>
            <person name="Wu L."/>
            <person name="Ma J."/>
        </authorList>
    </citation>
    <scope>NUCLEOTIDE SEQUENCE [LARGE SCALE GENOMIC DNA]</scope>
    <source>
        <strain evidence="12">JCM 15575</strain>
    </source>
</reference>
<evidence type="ECO:0000256" key="1">
    <source>
        <dbReference type="ARBA" id="ARBA00004651"/>
    </source>
</evidence>
<keyword evidence="5 10" id="KW-0472">Membrane</keyword>
<comment type="activity regulation">
    <text evidence="10">Na(+) is not transported, but it plays an essential structural role and its presence is essential for fluoride channel function.</text>
</comment>
<evidence type="ECO:0000256" key="9">
    <source>
        <dbReference type="ARBA" id="ARBA00049940"/>
    </source>
</evidence>
<dbReference type="EMBL" id="BAAAPK010000001">
    <property type="protein sequence ID" value="GAA1663711.1"/>
    <property type="molecule type" value="Genomic_DNA"/>
</dbReference>
<feature type="transmembrane region" description="Helical" evidence="10">
    <location>
        <begin position="12"/>
        <end position="34"/>
    </location>
</feature>
<keyword evidence="10" id="KW-0406">Ion transport</keyword>
<evidence type="ECO:0000256" key="5">
    <source>
        <dbReference type="ARBA" id="ARBA00023136"/>
    </source>
</evidence>
<proteinExistence type="inferred from homology"/>
<comment type="subcellular location">
    <subcellularLocation>
        <location evidence="1 10">Cell membrane</location>
        <topology evidence="1 10">Multi-pass membrane protein</topology>
    </subcellularLocation>
</comment>
<feature type="transmembrane region" description="Helical" evidence="10">
    <location>
        <begin position="111"/>
        <end position="132"/>
    </location>
</feature>
<keyword evidence="10" id="KW-0479">Metal-binding</keyword>
<evidence type="ECO:0000256" key="10">
    <source>
        <dbReference type="HAMAP-Rule" id="MF_00454"/>
    </source>
</evidence>
<feature type="transmembrane region" description="Helical" evidence="10">
    <location>
        <begin position="77"/>
        <end position="99"/>
    </location>
</feature>
<evidence type="ECO:0000256" key="8">
    <source>
        <dbReference type="ARBA" id="ARBA00035585"/>
    </source>
</evidence>
<dbReference type="RefSeq" id="WP_344051226.1">
    <property type="nucleotide sequence ID" value="NZ_BAAAPK010000001.1"/>
</dbReference>
<comment type="function">
    <text evidence="9 10">Fluoride-specific ion channel. Important for reducing fluoride concentration in the cell, thus reducing its toxicity.</text>
</comment>
<keyword evidence="12" id="KW-1185">Reference proteome</keyword>
<organism evidence="11 12">
    <name type="scientific">Microbacterium lacus</name>
    <dbReference type="NCBI Taxonomy" id="415217"/>
    <lineage>
        <taxon>Bacteria</taxon>
        <taxon>Bacillati</taxon>
        <taxon>Actinomycetota</taxon>
        <taxon>Actinomycetes</taxon>
        <taxon>Micrococcales</taxon>
        <taxon>Microbacteriaceae</taxon>
        <taxon>Microbacterium</taxon>
    </lineage>
</organism>
<sequence>MAARTPTTRGSAFSWRILGAVVLGGAIGVALRALLVLPVAESDSWIVLPAVTLAVNIAGSFALGVVVGLWDDRRPLARAFVGTGVLGGFTTYSAFAVQVGEVGALAPVTGLLLAAIAVFVGLVAAALGLRIGRSAAGDPARREPPEDAE</sequence>
<keyword evidence="3 10" id="KW-0812">Transmembrane</keyword>
<feature type="transmembrane region" description="Helical" evidence="10">
    <location>
        <begin position="46"/>
        <end position="70"/>
    </location>
</feature>
<evidence type="ECO:0000256" key="4">
    <source>
        <dbReference type="ARBA" id="ARBA00022989"/>
    </source>
</evidence>
<evidence type="ECO:0000256" key="6">
    <source>
        <dbReference type="ARBA" id="ARBA00023303"/>
    </source>
</evidence>
<evidence type="ECO:0000313" key="11">
    <source>
        <dbReference type="EMBL" id="GAA1663711.1"/>
    </source>
</evidence>
<accession>A0ABP4RXB5</accession>
<evidence type="ECO:0000256" key="7">
    <source>
        <dbReference type="ARBA" id="ARBA00035120"/>
    </source>
</evidence>
<name>A0ABP4RXB5_9MICO</name>
<evidence type="ECO:0000256" key="2">
    <source>
        <dbReference type="ARBA" id="ARBA00022475"/>
    </source>
</evidence>
<dbReference type="InterPro" id="IPR003691">
    <property type="entry name" value="FluC"/>
</dbReference>
<gene>
    <name evidence="10" type="primary">fluC</name>
    <name evidence="10" type="synonym">crcB</name>
    <name evidence="11" type="ORF">GCM10009807_04770</name>
</gene>
<comment type="similarity">
    <text evidence="7 10">Belongs to the fluoride channel Fluc/FEX (TC 1.A.43) family.</text>
</comment>
<evidence type="ECO:0000313" key="12">
    <source>
        <dbReference type="Proteomes" id="UP001500596"/>
    </source>
</evidence>
<keyword evidence="2 10" id="KW-1003">Cell membrane</keyword>
<dbReference type="Pfam" id="PF02537">
    <property type="entry name" value="CRCB"/>
    <property type="match status" value="1"/>
</dbReference>
<feature type="binding site" evidence="10">
    <location>
        <position position="87"/>
    </location>
    <ligand>
        <name>Na(+)</name>
        <dbReference type="ChEBI" id="CHEBI:29101"/>
        <note>structural</note>
    </ligand>
</feature>
<evidence type="ECO:0000256" key="3">
    <source>
        <dbReference type="ARBA" id="ARBA00022692"/>
    </source>
</evidence>
<keyword evidence="10" id="KW-0813">Transport</keyword>
<dbReference type="HAMAP" id="MF_00454">
    <property type="entry name" value="FluC"/>
    <property type="match status" value="1"/>
</dbReference>
<comment type="catalytic activity">
    <reaction evidence="8">
        <text>fluoride(in) = fluoride(out)</text>
        <dbReference type="Rhea" id="RHEA:76159"/>
        <dbReference type="ChEBI" id="CHEBI:17051"/>
    </reaction>
    <physiologicalReaction direction="left-to-right" evidence="8">
        <dbReference type="Rhea" id="RHEA:76160"/>
    </physiologicalReaction>
</comment>
<keyword evidence="4 10" id="KW-1133">Transmembrane helix</keyword>
<dbReference type="Proteomes" id="UP001500596">
    <property type="component" value="Unassembled WGS sequence"/>
</dbReference>
<keyword evidence="6 10" id="KW-0407">Ion channel</keyword>
<comment type="caution">
    <text evidence="11">The sequence shown here is derived from an EMBL/GenBank/DDBJ whole genome shotgun (WGS) entry which is preliminary data.</text>
</comment>
<keyword evidence="10" id="KW-0915">Sodium</keyword>
<protein>
    <recommendedName>
        <fullName evidence="10">Fluoride-specific ion channel FluC</fullName>
    </recommendedName>
</protein>